<dbReference type="GO" id="GO:0000978">
    <property type="term" value="F:RNA polymerase II cis-regulatory region sequence-specific DNA binding"/>
    <property type="evidence" value="ECO:0007669"/>
    <property type="project" value="TreeGrafter"/>
</dbReference>
<dbReference type="Proteomes" id="UP001187531">
    <property type="component" value="Unassembled WGS sequence"/>
</dbReference>
<keyword evidence="3 5" id="KW-0371">Homeobox</keyword>
<feature type="DNA-binding region" description="Homeobox" evidence="5">
    <location>
        <begin position="23"/>
        <end position="82"/>
    </location>
</feature>
<evidence type="ECO:0000313" key="9">
    <source>
        <dbReference type="EMBL" id="KAK2713357.1"/>
    </source>
</evidence>
<comment type="subcellular location">
    <subcellularLocation>
        <location evidence="1 5 6">Nucleus</location>
    </subcellularLocation>
</comment>
<evidence type="ECO:0000256" key="3">
    <source>
        <dbReference type="ARBA" id="ARBA00023155"/>
    </source>
</evidence>
<evidence type="ECO:0000259" key="8">
    <source>
        <dbReference type="PROSITE" id="PS50071"/>
    </source>
</evidence>
<dbReference type="PRINTS" id="PR00024">
    <property type="entry name" value="HOMEOBOX"/>
</dbReference>
<dbReference type="SUPFAM" id="SSF46689">
    <property type="entry name" value="Homeodomain-like"/>
    <property type="match status" value="1"/>
</dbReference>
<evidence type="ECO:0000256" key="4">
    <source>
        <dbReference type="ARBA" id="ARBA00023242"/>
    </source>
</evidence>
<dbReference type="PANTHER" id="PTHR45664:SF20">
    <property type="entry name" value="AGAP001560-PA"/>
    <property type="match status" value="1"/>
</dbReference>
<dbReference type="PANTHER" id="PTHR45664">
    <property type="entry name" value="PROTEIN ZERKNUELLT 1-RELATED"/>
    <property type="match status" value="1"/>
</dbReference>
<evidence type="ECO:0000256" key="5">
    <source>
        <dbReference type="PROSITE-ProRule" id="PRU00108"/>
    </source>
</evidence>
<comment type="caution">
    <text evidence="9">The sequence shown here is derived from an EMBL/GenBank/DDBJ whole genome shotgun (WGS) entry which is preliminary data.</text>
</comment>
<accession>A0AA88HZ37</accession>
<dbReference type="Pfam" id="PF00046">
    <property type="entry name" value="Homeodomain"/>
    <property type="match status" value="1"/>
</dbReference>
<evidence type="ECO:0000256" key="2">
    <source>
        <dbReference type="ARBA" id="ARBA00023125"/>
    </source>
</evidence>
<dbReference type="GO" id="GO:0000981">
    <property type="term" value="F:DNA-binding transcription factor activity, RNA polymerase II-specific"/>
    <property type="evidence" value="ECO:0007669"/>
    <property type="project" value="InterPro"/>
</dbReference>
<name>A0AA88HZ37_ARTSF</name>
<organism evidence="9 10">
    <name type="scientific">Artemia franciscana</name>
    <name type="common">Brine shrimp</name>
    <name type="synonym">Artemia sanfranciscana</name>
    <dbReference type="NCBI Taxonomy" id="6661"/>
    <lineage>
        <taxon>Eukaryota</taxon>
        <taxon>Metazoa</taxon>
        <taxon>Ecdysozoa</taxon>
        <taxon>Arthropoda</taxon>
        <taxon>Crustacea</taxon>
        <taxon>Branchiopoda</taxon>
        <taxon>Anostraca</taxon>
        <taxon>Artemiidae</taxon>
        <taxon>Artemia</taxon>
    </lineage>
</organism>
<keyword evidence="4 5" id="KW-0539">Nucleus</keyword>
<dbReference type="SMART" id="SM00389">
    <property type="entry name" value="HOX"/>
    <property type="match status" value="1"/>
</dbReference>
<dbReference type="InterPro" id="IPR001356">
    <property type="entry name" value="HD"/>
</dbReference>
<gene>
    <name evidence="9" type="ORF">QYM36_009277</name>
</gene>
<dbReference type="EMBL" id="JAVRJZ010000014">
    <property type="protein sequence ID" value="KAK2713358.1"/>
    <property type="molecule type" value="Genomic_DNA"/>
</dbReference>
<feature type="region of interest" description="Disordered" evidence="7">
    <location>
        <begin position="1"/>
        <end position="23"/>
    </location>
</feature>
<dbReference type="InterPro" id="IPR009057">
    <property type="entry name" value="Homeodomain-like_sf"/>
</dbReference>
<dbReference type="InterPro" id="IPR020479">
    <property type="entry name" value="HD_metazoa"/>
</dbReference>
<evidence type="ECO:0000256" key="7">
    <source>
        <dbReference type="SAM" id="MobiDB-lite"/>
    </source>
</evidence>
<feature type="domain" description="Homeobox" evidence="8">
    <location>
        <begin position="21"/>
        <end position="81"/>
    </location>
</feature>
<dbReference type="EMBL" id="JAVRJZ010000014">
    <property type="protein sequence ID" value="KAK2713356.1"/>
    <property type="molecule type" value="Genomic_DNA"/>
</dbReference>
<dbReference type="Gene3D" id="1.10.10.60">
    <property type="entry name" value="Homeodomain-like"/>
    <property type="match status" value="1"/>
</dbReference>
<dbReference type="AlphaFoldDB" id="A0AA88HZ37"/>
<proteinExistence type="predicted"/>
<protein>
    <recommendedName>
        <fullName evidence="8">Homeobox domain-containing protein</fullName>
    </recommendedName>
</protein>
<dbReference type="GO" id="GO:0005634">
    <property type="term" value="C:nucleus"/>
    <property type="evidence" value="ECO:0007669"/>
    <property type="project" value="UniProtKB-SubCell"/>
</dbReference>
<evidence type="ECO:0000313" key="10">
    <source>
        <dbReference type="Proteomes" id="UP001187531"/>
    </source>
</evidence>
<dbReference type="CDD" id="cd00086">
    <property type="entry name" value="homeodomain"/>
    <property type="match status" value="1"/>
</dbReference>
<dbReference type="EMBL" id="JAVRJZ010000014">
    <property type="protein sequence ID" value="KAK2713357.1"/>
    <property type="molecule type" value="Genomic_DNA"/>
</dbReference>
<dbReference type="PROSITE" id="PS50071">
    <property type="entry name" value="HOMEOBOX_2"/>
    <property type="match status" value="1"/>
</dbReference>
<sequence>MTKVIKPHGSSSPGLATGPSDPGKRLRTAFSSSQLLQLEHEFQKNMYLTRLRRIQIANVLSLTEKQVKIWFQNRRVKFKKGDYSAIADIGNCKCQLRTCTYRRGDTGSHKNFSCEGPSS</sequence>
<dbReference type="EMBL" id="JAVRJZ010000014">
    <property type="protein sequence ID" value="KAK2713355.1"/>
    <property type="molecule type" value="Genomic_DNA"/>
</dbReference>
<dbReference type="PROSITE" id="PS00027">
    <property type="entry name" value="HOMEOBOX_1"/>
    <property type="match status" value="1"/>
</dbReference>
<keyword evidence="2 5" id="KW-0238">DNA-binding</keyword>
<evidence type="ECO:0000256" key="6">
    <source>
        <dbReference type="RuleBase" id="RU000682"/>
    </source>
</evidence>
<dbReference type="InterPro" id="IPR017970">
    <property type="entry name" value="Homeobox_CS"/>
</dbReference>
<keyword evidence="10" id="KW-1185">Reference proteome</keyword>
<evidence type="ECO:0000256" key="1">
    <source>
        <dbReference type="ARBA" id="ARBA00004123"/>
    </source>
</evidence>
<reference evidence="9" key="1">
    <citation type="submission" date="2023-07" db="EMBL/GenBank/DDBJ databases">
        <title>Chromosome-level genome assembly of Artemia franciscana.</title>
        <authorList>
            <person name="Jo E."/>
        </authorList>
    </citation>
    <scope>NUCLEOTIDE SEQUENCE</scope>
    <source>
        <tissue evidence="9">Whole body</tissue>
    </source>
</reference>